<evidence type="ECO:0000313" key="2">
    <source>
        <dbReference type="Proteomes" id="UP001377337"/>
    </source>
</evidence>
<protein>
    <submittedName>
        <fullName evidence="1">DNA-binding protein</fullName>
    </submittedName>
</protein>
<dbReference type="Gene3D" id="1.10.150.20">
    <property type="entry name" value="5' to 3' exonuclease, C-terminal subdomain"/>
    <property type="match status" value="1"/>
</dbReference>
<sequence length="63" mass="6946">MTSDFPPKLAKPAQRALAGAGYVRLEQLTEVSEKELLKLHGMGPKAIGQLREALQEKGLLFRN</sequence>
<accession>A0ABZ2NJQ4</accession>
<keyword evidence="1" id="KW-0238">DNA-binding</keyword>
<dbReference type="SUPFAM" id="SSF47789">
    <property type="entry name" value="C-terminal domain of RNA polymerase alpha subunit"/>
    <property type="match status" value="1"/>
</dbReference>
<name>A0ABZ2NJQ4_9BACI</name>
<dbReference type="RefSeq" id="WP_338779842.1">
    <property type="nucleotide sequence ID" value="NZ_CP147407.1"/>
</dbReference>
<dbReference type="EMBL" id="CP147407">
    <property type="protein sequence ID" value="WXB97426.1"/>
    <property type="molecule type" value="Genomic_DNA"/>
</dbReference>
<keyword evidence="2" id="KW-1185">Reference proteome</keyword>
<evidence type="ECO:0000313" key="1">
    <source>
        <dbReference type="EMBL" id="WXB97426.1"/>
    </source>
</evidence>
<dbReference type="Proteomes" id="UP001377337">
    <property type="component" value="Chromosome"/>
</dbReference>
<dbReference type="GO" id="GO:0003677">
    <property type="term" value="F:DNA binding"/>
    <property type="evidence" value="ECO:0007669"/>
    <property type="project" value="UniProtKB-KW"/>
</dbReference>
<gene>
    <name evidence="1" type="ORF">WCV65_02680</name>
</gene>
<reference evidence="1 2" key="1">
    <citation type="submission" date="2024-02" db="EMBL/GenBank/DDBJ databases">
        <title>Seven novel Bacillus-like species.</title>
        <authorList>
            <person name="Liu G."/>
        </authorList>
    </citation>
    <scope>NUCLEOTIDE SEQUENCE [LARGE SCALE GENOMIC DNA]</scope>
    <source>
        <strain evidence="1 2">FJAT-52054</strain>
    </source>
</reference>
<proteinExistence type="predicted"/>
<organism evidence="1 2">
    <name type="scientific">Metabacillus sediminis</name>
    <dbReference type="NCBI Taxonomy" id="3117746"/>
    <lineage>
        <taxon>Bacteria</taxon>
        <taxon>Bacillati</taxon>
        <taxon>Bacillota</taxon>
        <taxon>Bacilli</taxon>
        <taxon>Bacillales</taxon>
        <taxon>Bacillaceae</taxon>
        <taxon>Metabacillus</taxon>
    </lineage>
</organism>